<name>A0A0L9TF70_PHAAN</name>
<evidence type="ECO:0000313" key="3">
    <source>
        <dbReference type="Proteomes" id="UP000053144"/>
    </source>
</evidence>
<dbReference type="AlphaFoldDB" id="A0A0L9TF70"/>
<evidence type="ECO:0000256" key="1">
    <source>
        <dbReference type="SAM" id="MobiDB-lite"/>
    </source>
</evidence>
<accession>A0A0L9TF70</accession>
<dbReference type="EMBL" id="KQ258451">
    <property type="protein sequence ID" value="KOM28799.1"/>
    <property type="molecule type" value="Genomic_DNA"/>
</dbReference>
<gene>
    <name evidence="2" type="ORF">LR48_Vigan588s000700</name>
</gene>
<dbReference type="Proteomes" id="UP000053144">
    <property type="component" value="Unassembled WGS sequence"/>
</dbReference>
<organism evidence="2 3">
    <name type="scientific">Phaseolus angularis</name>
    <name type="common">Azuki bean</name>
    <name type="synonym">Vigna angularis</name>
    <dbReference type="NCBI Taxonomy" id="3914"/>
    <lineage>
        <taxon>Eukaryota</taxon>
        <taxon>Viridiplantae</taxon>
        <taxon>Streptophyta</taxon>
        <taxon>Embryophyta</taxon>
        <taxon>Tracheophyta</taxon>
        <taxon>Spermatophyta</taxon>
        <taxon>Magnoliopsida</taxon>
        <taxon>eudicotyledons</taxon>
        <taxon>Gunneridae</taxon>
        <taxon>Pentapetalae</taxon>
        <taxon>rosids</taxon>
        <taxon>fabids</taxon>
        <taxon>Fabales</taxon>
        <taxon>Fabaceae</taxon>
        <taxon>Papilionoideae</taxon>
        <taxon>50 kb inversion clade</taxon>
        <taxon>NPAAA clade</taxon>
        <taxon>indigoferoid/millettioid clade</taxon>
        <taxon>Phaseoleae</taxon>
        <taxon>Vigna</taxon>
    </lineage>
</organism>
<dbReference type="Gramene" id="KOM28799">
    <property type="protein sequence ID" value="KOM28799"/>
    <property type="gene ID" value="LR48_Vigan588s000700"/>
</dbReference>
<reference evidence="3" key="1">
    <citation type="journal article" date="2015" name="Proc. Natl. Acad. Sci. U.S.A.">
        <title>Genome sequencing of adzuki bean (Vigna angularis) provides insight into high starch and low fat accumulation and domestication.</title>
        <authorList>
            <person name="Yang K."/>
            <person name="Tian Z."/>
            <person name="Chen C."/>
            <person name="Luo L."/>
            <person name="Zhao B."/>
            <person name="Wang Z."/>
            <person name="Yu L."/>
            <person name="Li Y."/>
            <person name="Sun Y."/>
            <person name="Li W."/>
            <person name="Chen Y."/>
            <person name="Li Y."/>
            <person name="Zhang Y."/>
            <person name="Ai D."/>
            <person name="Zhao J."/>
            <person name="Shang C."/>
            <person name="Ma Y."/>
            <person name="Wu B."/>
            <person name="Wang M."/>
            <person name="Gao L."/>
            <person name="Sun D."/>
            <person name="Zhang P."/>
            <person name="Guo F."/>
            <person name="Wang W."/>
            <person name="Li Y."/>
            <person name="Wang J."/>
            <person name="Varshney R.K."/>
            <person name="Wang J."/>
            <person name="Ling H.Q."/>
            <person name="Wan P."/>
        </authorList>
    </citation>
    <scope>NUCLEOTIDE SEQUENCE</scope>
    <source>
        <strain evidence="3">cv. Jingnong 6</strain>
    </source>
</reference>
<proteinExistence type="predicted"/>
<feature type="compositionally biased region" description="Polar residues" evidence="1">
    <location>
        <begin position="13"/>
        <end position="23"/>
    </location>
</feature>
<feature type="region of interest" description="Disordered" evidence="1">
    <location>
        <begin position="1"/>
        <end position="31"/>
    </location>
</feature>
<protein>
    <submittedName>
        <fullName evidence="2">Uncharacterized protein</fullName>
    </submittedName>
</protein>
<sequence>MPSDGVQQRWEYSVQQATGSSMSRAGGVHGNVKAERRTVTSSGFTSNLGKHTAALELHTVTAHEEAFQQKLAARTERDGGEAGASQLECLPQEPEETLEVAKAFPQELVPKIEKASKLVPGLERATTTLEANVLMASSAHEVQQPRELVCWCAKRGGWNVLEQPPNSREKKKQQRFRSAATRCPTKKESIDLSHGIAAAAAHESFCWIPVFGMLWIVGNENPQRKKSKSVTHIVEVKRTPVKEESSGEKIAKEASSIDAYRGQLFVCVIEEWKDLSKLLGKEVDRVLEANQQRRFEPLDRMLREKFDLKRRNSEHSRPR</sequence>
<evidence type="ECO:0000313" key="2">
    <source>
        <dbReference type="EMBL" id="KOM28799.1"/>
    </source>
</evidence>